<proteinExistence type="predicted"/>
<evidence type="ECO:0000256" key="3">
    <source>
        <dbReference type="ARBA" id="ARBA00022553"/>
    </source>
</evidence>
<dbReference type="PANTHER" id="PTHR24421:SF10">
    <property type="entry name" value="NITRATE_NITRITE SENSOR PROTEIN NARQ"/>
    <property type="match status" value="1"/>
</dbReference>
<protein>
    <recommendedName>
        <fullName evidence="2">histidine kinase</fullName>
        <ecNumber evidence="2">2.7.13.3</ecNumber>
    </recommendedName>
</protein>
<evidence type="ECO:0000256" key="8">
    <source>
        <dbReference type="ARBA" id="ARBA00023012"/>
    </source>
</evidence>
<evidence type="ECO:0000313" key="11">
    <source>
        <dbReference type="EMBL" id="MDA0183727.1"/>
    </source>
</evidence>
<dbReference type="GO" id="GO:0016020">
    <property type="term" value="C:membrane"/>
    <property type="evidence" value="ECO:0007669"/>
    <property type="project" value="InterPro"/>
</dbReference>
<dbReference type="InterPro" id="IPR036890">
    <property type="entry name" value="HATPase_C_sf"/>
</dbReference>
<keyword evidence="12" id="KW-1185">Reference proteome</keyword>
<keyword evidence="5" id="KW-0547">Nucleotide-binding</keyword>
<keyword evidence="7" id="KW-0067">ATP-binding</keyword>
<dbReference type="GO" id="GO:0046983">
    <property type="term" value="F:protein dimerization activity"/>
    <property type="evidence" value="ECO:0007669"/>
    <property type="project" value="InterPro"/>
</dbReference>
<dbReference type="EMBL" id="JAPDDP010000059">
    <property type="protein sequence ID" value="MDA0183727.1"/>
    <property type="molecule type" value="Genomic_DNA"/>
</dbReference>
<dbReference type="Proteomes" id="UP001147653">
    <property type="component" value="Unassembled WGS sequence"/>
</dbReference>
<dbReference type="AlphaFoldDB" id="A0A9X3NEX7"/>
<evidence type="ECO:0000256" key="5">
    <source>
        <dbReference type="ARBA" id="ARBA00022741"/>
    </source>
</evidence>
<comment type="catalytic activity">
    <reaction evidence="1">
        <text>ATP + protein L-histidine = ADP + protein N-phospho-L-histidine.</text>
        <dbReference type="EC" id="2.7.13.3"/>
    </reaction>
</comment>
<dbReference type="EC" id="2.7.13.3" evidence="2"/>
<evidence type="ECO:0000256" key="6">
    <source>
        <dbReference type="ARBA" id="ARBA00022777"/>
    </source>
</evidence>
<keyword evidence="4" id="KW-0808">Transferase</keyword>
<sequence>MLPLRWNAIGVLVAITVASVMLPFLALLALVPLYWLAADRGLRWAVAGAALMVAAQLVSLNHWLEPVSTAVLAAATVTAARFTTMRRELLASNAAAEERLRIARELHDAVGHDVTLMVVQAEALAAVTGDERADAIAAQGRRTMAELHRVLRDDDPERKGLDALEEILDGARGAGIPITLAIEGTPRTLAKGLDASAYRIVQEAVTNVIRHANGAPTTVTIDYGQEQLGLRVADAGGRSIGMSHGHGLIGISERVSAFGGSLVVKEGQEGFVVSAELPYT</sequence>
<evidence type="ECO:0000259" key="10">
    <source>
        <dbReference type="Pfam" id="PF07730"/>
    </source>
</evidence>
<evidence type="ECO:0000256" key="1">
    <source>
        <dbReference type="ARBA" id="ARBA00000085"/>
    </source>
</evidence>
<keyword evidence="9" id="KW-0812">Transmembrane</keyword>
<feature type="transmembrane region" description="Helical" evidence="9">
    <location>
        <begin position="6"/>
        <end position="35"/>
    </location>
</feature>
<keyword evidence="9" id="KW-0472">Membrane</keyword>
<feature type="transmembrane region" description="Helical" evidence="9">
    <location>
        <begin position="42"/>
        <end position="60"/>
    </location>
</feature>
<keyword evidence="6 11" id="KW-0418">Kinase</keyword>
<dbReference type="Pfam" id="PF07730">
    <property type="entry name" value="HisKA_3"/>
    <property type="match status" value="1"/>
</dbReference>
<evidence type="ECO:0000313" key="12">
    <source>
        <dbReference type="Proteomes" id="UP001147653"/>
    </source>
</evidence>
<dbReference type="Gene3D" id="3.30.565.10">
    <property type="entry name" value="Histidine kinase-like ATPase, C-terminal domain"/>
    <property type="match status" value="1"/>
</dbReference>
<reference evidence="11" key="1">
    <citation type="submission" date="2022-10" db="EMBL/GenBank/DDBJ databases">
        <title>The WGS of Solirubrobacter phytolaccae KCTC 29190.</title>
        <authorList>
            <person name="Jiang Z."/>
        </authorList>
    </citation>
    <scope>NUCLEOTIDE SEQUENCE</scope>
    <source>
        <strain evidence="11">KCTC 29190</strain>
    </source>
</reference>
<feature type="domain" description="Signal transduction histidine kinase subgroup 3 dimerisation and phosphoacceptor" evidence="10">
    <location>
        <begin position="98"/>
        <end position="153"/>
    </location>
</feature>
<dbReference type="GO" id="GO:0000155">
    <property type="term" value="F:phosphorelay sensor kinase activity"/>
    <property type="evidence" value="ECO:0007669"/>
    <property type="project" value="InterPro"/>
</dbReference>
<dbReference type="GO" id="GO:0005524">
    <property type="term" value="F:ATP binding"/>
    <property type="evidence" value="ECO:0007669"/>
    <property type="project" value="UniProtKB-KW"/>
</dbReference>
<keyword evidence="9" id="KW-1133">Transmembrane helix</keyword>
<accession>A0A9X3NEX7</accession>
<dbReference type="CDD" id="cd16917">
    <property type="entry name" value="HATPase_UhpB-NarQ-NarX-like"/>
    <property type="match status" value="1"/>
</dbReference>
<dbReference type="InterPro" id="IPR011712">
    <property type="entry name" value="Sig_transdc_His_kin_sub3_dim/P"/>
</dbReference>
<organism evidence="11 12">
    <name type="scientific">Solirubrobacter phytolaccae</name>
    <dbReference type="NCBI Taxonomy" id="1404360"/>
    <lineage>
        <taxon>Bacteria</taxon>
        <taxon>Bacillati</taxon>
        <taxon>Actinomycetota</taxon>
        <taxon>Thermoleophilia</taxon>
        <taxon>Solirubrobacterales</taxon>
        <taxon>Solirubrobacteraceae</taxon>
        <taxon>Solirubrobacter</taxon>
    </lineage>
</organism>
<dbReference type="RefSeq" id="WP_270028141.1">
    <property type="nucleotide sequence ID" value="NZ_JAPDDP010000059.1"/>
</dbReference>
<evidence type="ECO:0000256" key="7">
    <source>
        <dbReference type="ARBA" id="ARBA00022840"/>
    </source>
</evidence>
<comment type="caution">
    <text evidence="11">The sequence shown here is derived from an EMBL/GenBank/DDBJ whole genome shotgun (WGS) entry which is preliminary data.</text>
</comment>
<evidence type="ECO:0000256" key="9">
    <source>
        <dbReference type="SAM" id="Phobius"/>
    </source>
</evidence>
<dbReference type="InterPro" id="IPR050482">
    <property type="entry name" value="Sensor_HK_TwoCompSys"/>
</dbReference>
<dbReference type="SUPFAM" id="SSF55874">
    <property type="entry name" value="ATPase domain of HSP90 chaperone/DNA topoisomerase II/histidine kinase"/>
    <property type="match status" value="1"/>
</dbReference>
<dbReference type="PANTHER" id="PTHR24421">
    <property type="entry name" value="NITRATE/NITRITE SENSOR PROTEIN NARX-RELATED"/>
    <property type="match status" value="1"/>
</dbReference>
<name>A0A9X3NEX7_9ACTN</name>
<keyword evidence="8" id="KW-0902">Two-component regulatory system</keyword>
<evidence type="ECO:0000256" key="4">
    <source>
        <dbReference type="ARBA" id="ARBA00022679"/>
    </source>
</evidence>
<keyword evidence="3" id="KW-0597">Phosphoprotein</keyword>
<evidence type="ECO:0000256" key="2">
    <source>
        <dbReference type="ARBA" id="ARBA00012438"/>
    </source>
</evidence>
<gene>
    <name evidence="11" type="ORF">OJ997_25690</name>
</gene>